<feature type="compositionally biased region" description="Low complexity" evidence="1">
    <location>
        <begin position="180"/>
        <end position="194"/>
    </location>
</feature>
<evidence type="ECO:0000313" key="2">
    <source>
        <dbReference type="EMBL" id="CDJ59829.1"/>
    </source>
</evidence>
<name>U6MBH3_EIMMA</name>
<gene>
    <name evidence="2" type="ORF">EMWEY_00025140</name>
</gene>
<reference evidence="2" key="1">
    <citation type="submission" date="2013-10" db="EMBL/GenBank/DDBJ databases">
        <title>Genomic analysis of the causative agents of coccidiosis in chickens.</title>
        <authorList>
            <person name="Reid A.J."/>
            <person name="Blake D."/>
            <person name="Billington K."/>
            <person name="Browne H."/>
            <person name="Dunn M."/>
            <person name="Hung S."/>
            <person name="Kawahara F."/>
            <person name="Miranda-Saavedra D."/>
            <person name="Mourier T."/>
            <person name="Nagra H."/>
            <person name="Otto T.D."/>
            <person name="Rawlings N."/>
            <person name="Sanchez A."/>
            <person name="Sanders M."/>
            <person name="Subramaniam C."/>
            <person name="Tay Y."/>
            <person name="Dear P."/>
            <person name="Doerig C."/>
            <person name="Gruber A."/>
            <person name="Parkinson J."/>
            <person name="Shirley M."/>
            <person name="Wan K.L."/>
            <person name="Berriman M."/>
            <person name="Tomley F."/>
            <person name="Pain A."/>
        </authorList>
    </citation>
    <scope>NUCLEOTIDE SEQUENCE [LARGE SCALE GENOMIC DNA]</scope>
    <source>
        <strain evidence="2">Weybridge</strain>
    </source>
</reference>
<evidence type="ECO:0000256" key="1">
    <source>
        <dbReference type="SAM" id="MobiDB-lite"/>
    </source>
</evidence>
<proteinExistence type="predicted"/>
<accession>U6MBH3</accession>
<organism evidence="2 3">
    <name type="scientific">Eimeria maxima</name>
    <name type="common">Coccidian parasite</name>
    <dbReference type="NCBI Taxonomy" id="5804"/>
    <lineage>
        <taxon>Eukaryota</taxon>
        <taxon>Sar</taxon>
        <taxon>Alveolata</taxon>
        <taxon>Apicomplexa</taxon>
        <taxon>Conoidasida</taxon>
        <taxon>Coccidia</taxon>
        <taxon>Eucoccidiorida</taxon>
        <taxon>Eimeriorina</taxon>
        <taxon>Eimeriidae</taxon>
        <taxon>Eimeria</taxon>
    </lineage>
</organism>
<dbReference type="AlphaFoldDB" id="U6MBH3"/>
<feature type="compositionally biased region" description="Low complexity" evidence="1">
    <location>
        <begin position="296"/>
        <end position="317"/>
    </location>
</feature>
<dbReference type="RefSeq" id="XP_013336474.1">
    <property type="nucleotide sequence ID" value="XM_013481020.1"/>
</dbReference>
<feature type="region of interest" description="Disordered" evidence="1">
    <location>
        <begin position="175"/>
        <end position="212"/>
    </location>
</feature>
<dbReference type="VEuPathDB" id="ToxoDB:EMWEY_00025140"/>
<keyword evidence="3" id="KW-1185">Reference proteome</keyword>
<dbReference type="Proteomes" id="UP000030763">
    <property type="component" value="Unassembled WGS sequence"/>
</dbReference>
<sequence>MAPSLSNIVLDGDRSPRQEGPLMDNEETLYLFYPSSECPSPCVTLGDGNDRTFFFLSAKALGDALNIPIPPGITCNQPQEDINGRISFIQPNSSPNVDDAFANEADIAALIHGVDNASSGCCPSEPGPRSLARMAAAVVAAATRQQDSEQQQDQAVLSTSLLSAFTALSPLEASRATSISASAPRRAGSSRRPPAVQPASERSKRISPDLPSECIAAPKRLCSFPAVDQRPMGVGRQGPRLVVANVPLLPGPPPSSKPTLPARATDKRQIKPTARYEAWATEMREASRGGQRGTTPAAARQQPARPASSRSACNNRNSRSENREPRAQQQRRRNYNRRSTATIRNNGMAAAAVA</sequence>
<feature type="region of interest" description="Disordered" evidence="1">
    <location>
        <begin position="246"/>
        <end position="354"/>
    </location>
</feature>
<evidence type="ECO:0000313" key="3">
    <source>
        <dbReference type="Proteomes" id="UP000030763"/>
    </source>
</evidence>
<dbReference type="EMBL" id="HG720885">
    <property type="protein sequence ID" value="CDJ59829.1"/>
    <property type="molecule type" value="Genomic_DNA"/>
</dbReference>
<protein>
    <submittedName>
        <fullName evidence="2">Uncharacterized protein</fullName>
    </submittedName>
</protein>
<dbReference type="GeneID" id="25336500"/>
<reference evidence="2" key="2">
    <citation type="submission" date="2013-10" db="EMBL/GenBank/DDBJ databases">
        <authorList>
            <person name="Aslett M."/>
        </authorList>
    </citation>
    <scope>NUCLEOTIDE SEQUENCE [LARGE SCALE GENOMIC DNA]</scope>
    <source>
        <strain evidence="2">Weybridge</strain>
    </source>
</reference>
<feature type="region of interest" description="Disordered" evidence="1">
    <location>
        <begin position="1"/>
        <end position="22"/>
    </location>
</feature>